<evidence type="ECO:0000259" key="2">
    <source>
        <dbReference type="PROSITE" id="PS50013"/>
    </source>
</evidence>
<sequence>MGTHPTSYVGHLRPYHHHEVSSSGEYNRHAQEPPRDSFGPEPVSQSGSLEQHSGDEGQTLRRERLDMPAHSPIGRTRTPIGRPIYKGICVALTPAKRDSPASLDPGDHTDRVRVAVDDQPPPATPRDSELIFPPPPQQLVDSHGGQRFHVERILNRRDVKRQRTSYLVRWRGYPPSHDSRDSRAHQMIGVEGLVHQYDEIHPMAQKGHQKHEPMELIERLQASNRIAHLRRGREKKGSTPPFGCVDCCQNNSDMDLPT</sequence>
<evidence type="ECO:0000313" key="3">
    <source>
        <dbReference type="EnsemblProtists" id="HpaP813160"/>
    </source>
</evidence>
<accession>M4C245</accession>
<dbReference type="AlphaFoldDB" id="M4C245"/>
<evidence type="ECO:0000313" key="4">
    <source>
        <dbReference type="Proteomes" id="UP000011713"/>
    </source>
</evidence>
<dbReference type="SUPFAM" id="SSF54160">
    <property type="entry name" value="Chromo domain-like"/>
    <property type="match status" value="1"/>
</dbReference>
<dbReference type="EMBL" id="JH598114">
    <property type="status" value="NOT_ANNOTATED_CDS"/>
    <property type="molecule type" value="Genomic_DNA"/>
</dbReference>
<dbReference type="Gene3D" id="2.40.50.40">
    <property type="match status" value="1"/>
</dbReference>
<dbReference type="PROSITE" id="PS50013">
    <property type="entry name" value="CHROMO_2"/>
    <property type="match status" value="1"/>
</dbReference>
<dbReference type="HOGENOM" id="CLU_082571_1_0_1"/>
<organism evidence="3 4">
    <name type="scientific">Hyaloperonospora arabidopsidis (strain Emoy2)</name>
    <name type="common">Downy mildew agent</name>
    <name type="synonym">Peronospora arabidopsidis</name>
    <dbReference type="NCBI Taxonomy" id="559515"/>
    <lineage>
        <taxon>Eukaryota</taxon>
        <taxon>Sar</taxon>
        <taxon>Stramenopiles</taxon>
        <taxon>Oomycota</taxon>
        <taxon>Peronosporomycetes</taxon>
        <taxon>Peronosporales</taxon>
        <taxon>Peronosporaceae</taxon>
        <taxon>Hyaloperonospora</taxon>
    </lineage>
</organism>
<reference evidence="3" key="2">
    <citation type="submission" date="2015-06" db="UniProtKB">
        <authorList>
            <consortium name="EnsemblProtists"/>
        </authorList>
    </citation>
    <scope>IDENTIFICATION</scope>
    <source>
        <strain evidence="3">Emoy2</strain>
    </source>
</reference>
<evidence type="ECO:0000256" key="1">
    <source>
        <dbReference type="SAM" id="MobiDB-lite"/>
    </source>
</evidence>
<feature type="compositionally biased region" description="Basic and acidic residues" evidence="1">
    <location>
        <begin position="26"/>
        <end position="35"/>
    </location>
</feature>
<feature type="domain" description="Chromo" evidence="2">
    <location>
        <begin position="148"/>
        <end position="209"/>
    </location>
</feature>
<feature type="compositionally biased region" description="Basic and acidic residues" evidence="1">
    <location>
        <begin position="96"/>
        <end position="116"/>
    </location>
</feature>
<protein>
    <recommendedName>
        <fullName evidence="2">Chromo domain-containing protein</fullName>
    </recommendedName>
</protein>
<dbReference type="Pfam" id="PF00385">
    <property type="entry name" value="Chromo"/>
    <property type="match status" value="1"/>
</dbReference>
<dbReference type="InParanoid" id="M4C245"/>
<dbReference type="InterPro" id="IPR023780">
    <property type="entry name" value="Chromo_domain"/>
</dbReference>
<feature type="compositionally biased region" description="Basic and acidic residues" evidence="1">
    <location>
        <begin position="52"/>
        <end position="67"/>
    </location>
</feature>
<dbReference type="Proteomes" id="UP000011713">
    <property type="component" value="Unassembled WGS sequence"/>
</dbReference>
<dbReference type="EnsemblProtists" id="HpaT813160">
    <property type="protein sequence ID" value="HpaP813160"/>
    <property type="gene ID" value="HpaG813160"/>
</dbReference>
<proteinExistence type="predicted"/>
<name>M4C245_HYAAE</name>
<dbReference type="InterPro" id="IPR000953">
    <property type="entry name" value="Chromo/chromo_shadow_dom"/>
</dbReference>
<dbReference type="CDD" id="cd00024">
    <property type="entry name" value="CD_CSD"/>
    <property type="match status" value="1"/>
</dbReference>
<dbReference type="VEuPathDB" id="FungiDB:HpaG813160"/>
<feature type="region of interest" description="Disordered" evidence="1">
    <location>
        <begin position="96"/>
        <end position="133"/>
    </location>
</feature>
<keyword evidence="4" id="KW-1185">Reference proteome</keyword>
<feature type="region of interest" description="Disordered" evidence="1">
    <location>
        <begin position="1"/>
        <end position="80"/>
    </location>
</feature>
<dbReference type="InterPro" id="IPR016197">
    <property type="entry name" value="Chromo-like_dom_sf"/>
</dbReference>
<reference evidence="4" key="1">
    <citation type="journal article" date="2010" name="Science">
        <title>Signatures of adaptation to obligate biotrophy in the Hyaloperonospora arabidopsidis genome.</title>
        <authorList>
            <person name="Baxter L."/>
            <person name="Tripathy S."/>
            <person name="Ishaque N."/>
            <person name="Boot N."/>
            <person name="Cabral A."/>
            <person name="Kemen E."/>
            <person name="Thines M."/>
            <person name="Ah-Fong A."/>
            <person name="Anderson R."/>
            <person name="Badejoko W."/>
            <person name="Bittner-Eddy P."/>
            <person name="Boore J.L."/>
            <person name="Chibucos M.C."/>
            <person name="Coates M."/>
            <person name="Dehal P."/>
            <person name="Delehaunty K."/>
            <person name="Dong S."/>
            <person name="Downton P."/>
            <person name="Dumas B."/>
            <person name="Fabro G."/>
            <person name="Fronick C."/>
            <person name="Fuerstenberg S.I."/>
            <person name="Fulton L."/>
            <person name="Gaulin E."/>
            <person name="Govers F."/>
            <person name="Hughes L."/>
            <person name="Humphray S."/>
            <person name="Jiang R.H."/>
            <person name="Judelson H."/>
            <person name="Kamoun S."/>
            <person name="Kyung K."/>
            <person name="Meijer H."/>
            <person name="Minx P."/>
            <person name="Morris P."/>
            <person name="Nelson J."/>
            <person name="Phuntumart V."/>
            <person name="Qutob D."/>
            <person name="Rehmany A."/>
            <person name="Rougon-Cardoso A."/>
            <person name="Ryden P."/>
            <person name="Torto-Alalibo T."/>
            <person name="Studholme D."/>
            <person name="Wang Y."/>
            <person name="Win J."/>
            <person name="Wood J."/>
            <person name="Clifton S.W."/>
            <person name="Rogers J."/>
            <person name="Van den Ackerveken G."/>
            <person name="Jones J.D."/>
            <person name="McDowell J.M."/>
            <person name="Beynon J."/>
            <person name="Tyler B.M."/>
        </authorList>
    </citation>
    <scope>NUCLEOTIDE SEQUENCE [LARGE SCALE GENOMIC DNA]</scope>
    <source>
        <strain evidence="4">Emoy2</strain>
    </source>
</reference>